<accession>A0A067QH84</accession>
<proteinExistence type="inferred from homology"/>
<name>A0A067QH84_9AGAM</name>
<evidence type="ECO:0008006" key="5">
    <source>
        <dbReference type="Google" id="ProtNLM"/>
    </source>
</evidence>
<dbReference type="NCBIfam" id="TIGR00486">
    <property type="entry name" value="YbgI_SA1388"/>
    <property type="match status" value="1"/>
</dbReference>
<dbReference type="Proteomes" id="UP000027265">
    <property type="component" value="Unassembled WGS sequence"/>
</dbReference>
<dbReference type="GO" id="GO:0046872">
    <property type="term" value="F:metal ion binding"/>
    <property type="evidence" value="ECO:0007669"/>
    <property type="project" value="UniProtKB-KW"/>
</dbReference>
<evidence type="ECO:0000256" key="2">
    <source>
        <dbReference type="PIRSR" id="PIRSR602678-1"/>
    </source>
</evidence>
<dbReference type="GO" id="GO:0005739">
    <property type="term" value="C:mitochondrion"/>
    <property type="evidence" value="ECO:0007669"/>
    <property type="project" value="TreeGrafter"/>
</dbReference>
<reference evidence="4" key="1">
    <citation type="journal article" date="2014" name="Proc. Natl. Acad. Sci. U.S.A.">
        <title>Extensive sampling of basidiomycete genomes demonstrates inadequacy of the white-rot/brown-rot paradigm for wood decay fungi.</title>
        <authorList>
            <person name="Riley R."/>
            <person name="Salamov A.A."/>
            <person name="Brown D.W."/>
            <person name="Nagy L.G."/>
            <person name="Floudas D."/>
            <person name="Held B.W."/>
            <person name="Levasseur A."/>
            <person name="Lombard V."/>
            <person name="Morin E."/>
            <person name="Otillar R."/>
            <person name="Lindquist E.A."/>
            <person name="Sun H."/>
            <person name="LaButti K.M."/>
            <person name="Schmutz J."/>
            <person name="Jabbour D."/>
            <person name="Luo H."/>
            <person name="Baker S.E."/>
            <person name="Pisabarro A.G."/>
            <person name="Walton J.D."/>
            <person name="Blanchette R.A."/>
            <person name="Henrissat B."/>
            <person name="Martin F."/>
            <person name="Cullen D."/>
            <person name="Hibbett D.S."/>
            <person name="Grigoriev I.V."/>
        </authorList>
    </citation>
    <scope>NUCLEOTIDE SEQUENCE [LARGE SCALE GENOMIC DNA]</scope>
    <source>
        <strain evidence="4">MUCL 33604</strain>
    </source>
</reference>
<dbReference type="EMBL" id="KL197710">
    <property type="protein sequence ID" value="KDQ62882.1"/>
    <property type="molecule type" value="Genomic_DNA"/>
</dbReference>
<dbReference type="AlphaFoldDB" id="A0A067QH84"/>
<dbReference type="STRING" id="933084.A0A067QH84"/>
<dbReference type="FunCoup" id="A0A067QH84">
    <property type="interactions" value="540"/>
</dbReference>
<dbReference type="InterPro" id="IPR036069">
    <property type="entry name" value="DUF34/NIF3_sf"/>
</dbReference>
<gene>
    <name evidence="3" type="ORF">JAAARDRAFT_168173</name>
</gene>
<feature type="binding site" evidence="2">
    <location>
        <position position="267"/>
    </location>
    <ligand>
        <name>a divalent metal cation</name>
        <dbReference type="ChEBI" id="CHEBI:60240"/>
        <label>1</label>
    </ligand>
</feature>
<comment type="similarity">
    <text evidence="1">Belongs to the GTP cyclohydrolase I type 2/NIF3 family.</text>
</comment>
<protein>
    <recommendedName>
        <fullName evidence="5">NGG1p interacting factor 3</fullName>
    </recommendedName>
</protein>
<organism evidence="3 4">
    <name type="scientific">Jaapia argillacea MUCL 33604</name>
    <dbReference type="NCBI Taxonomy" id="933084"/>
    <lineage>
        <taxon>Eukaryota</taxon>
        <taxon>Fungi</taxon>
        <taxon>Dikarya</taxon>
        <taxon>Basidiomycota</taxon>
        <taxon>Agaricomycotina</taxon>
        <taxon>Agaricomycetes</taxon>
        <taxon>Agaricomycetidae</taxon>
        <taxon>Jaapiales</taxon>
        <taxon>Jaapiaceae</taxon>
        <taxon>Jaapia</taxon>
    </lineage>
</organism>
<dbReference type="PANTHER" id="PTHR13799:SF13">
    <property type="entry name" value="NIF3-LIKE PROTEIN 1"/>
    <property type="match status" value="1"/>
</dbReference>
<dbReference type="InParanoid" id="A0A067QH84"/>
<dbReference type="PANTHER" id="PTHR13799">
    <property type="entry name" value="NGG1 INTERACTING FACTOR 3"/>
    <property type="match status" value="1"/>
</dbReference>
<feature type="binding site" evidence="2">
    <location>
        <position position="70"/>
    </location>
    <ligand>
        <name>a divalent metal cation</name>
        <dbReference type="ChEBI" id="CHEBI:60240"/>
        <label>1</label>
    </ligand>
</feature>
<dbReference type="FunFam" id="3.40.1390.30:FF:000001">
    <property type="entry name" value="GTP cyclohydrolase 1 type 2"/>
    <property type="match status" value="1"/>
</dbReference>
<evidence type="ECO:0000256" key="1">
    <source>
        <dbReference type="ARBA" id="ARBA00006964"/>
    </source>
</evidence>
<evidence type="ECO:0000313" key="3">
    <source>
        <dbReference type="EMBL" id="KDQ62882.1"/>
    </source>
</evidence>
<feature type="binding site" evidence="2">
    <location>
        <position position="108"/>
    </location>
    <ligand>
        <name>a divalent metal cation</name>
        <dbReference type="ChEBI" id="CHEBI:60240"/>
        <label>1</label>
    </ligand>
</feature>
<keyword evidence="4" id="KW-1185">Reference proteome</keyword>
<feature type="binding site" evidence="2">
    <location>
        <position position="263"/>
    </location>
    <ligand>
        <name>a divalent metal cation</name>
        <dbReference type="ChEBI" id="CHEBI:60240"/>
        <label>1</label>
    </ligand>
</feature>
<dbReference type="SUPFAM" id="SSF102705">
    <property type="entry name" value="NIF3 (NGG1p interacting factor 3)-like"/>
    <property type="match status" value="1"/>
</dbReference>
<keyword evidence="2" id="KW-0479">Metal-binding</keyword>
<dbReference type="InterPro" id="IPR002678">
    <property type="entry name" value="DUF34/NIF3"/>
</dbReference>
<dbReference type="Pfam" id="PF01784">
    <property type="entry name" value="DUF34_NIF3"/>
    <property type="match status" value="1"/>
</dbReference>
<sequence>MSVVRCVTQAMERIAPLRLAEKWDNVGLLLESPLVRPEARKVLLTIDLTPRVLHEALSHPTPPSLILSYHPPIFNPLPSLTLSNPLQKTLLTCASNGISVYSPHTALDGVWGGICDWLAGGLFAHPEGWGGTVRGKDGKEFGVGMGRGQGEEEGWVEVIEDLKEDLGAPGRIVRFNHPVEFGEIIKRVKKHLGLLHVQVAYPQPHGDLQNETSSKVQSVAICAGSGGSMLLGVNADVYLTGEMSHHEVIAAQASNHHIILCGHTNTERGYLPILAQHLTTGLWGQDIEVVVSKADQHPLEIV</sequence>
<evidence type="ECO:0000313" key="4">
    <source>
        <dbReference type="Proteomes" id="UP000027265"/>
    </source>
</evidence>
<dbReference type="HOGENOM" id="CLU_037423_0_1_1"/>
<dbReference type="Gene3D" id="3.40.1390.30">
    <property type="entry name" value="NIF3 (NGG1p interacting factor 3)-like"/>
    <property type="match status" value="2"/>
</dbReference>
<dbReference type="OrthoDB" id="3345469at2759"/>